<evidence type="ECO:0000313" key="7">
    <source>
        <dbReference type="EMBL" id="MBK0332994.1"/>
    </source>
</evidence>
<gene>
    <name evidence="6" type="ORF">I8D64_13795</name>
    <name evidence="7" type="ORF">I8D64_16450</name>
</gene>
<feature type="domain" description="Glycosyl transferase family 1" evidence="5">
    <location>
        <begin position="191"/>
        <end position="351"/>
    </location>
</feature>
<evidence type="ECO:0000256" key="3">
    <source>
        <dbReference type="ARBA" id="ARBA00022679"/>
    </source>
</evidence>
<dbReference type="RefSeq" id="WP_200503367.1">
    <property type="nucleotide sequence ID" value="NZ_JAEDAJ010000009.1"/>
</dbReference>
<evidence type="ECO:0000259" key="5">
    <source>
        <dbReference type="Pfam" id="PF00534"/>
    </source>
</evidence>
<accession>A0ABS1BEC3</accession>
<keyword evidence="8" id="KW-1185">Reference proteome</keyword>
<comment type="similarity">
    <text evidence="1">Belongs to the glycosyltransferase group 1 family. Glycosyltransferase 4 subfamily.</text>
</comment>
<proteinExistence type="inferred from homology"/>
<sequence length="390" mass="41613">MHARSVERAPADVRVLHLIHDTTVGGVEAIAAHLQAALRTPEPLAADVRYRVASLAGAPEGQEALVADVEGTGVNSPLSALRLLREARRLRPQVTVTSLWRVVALGALARRLSGGRWAVWVHSSRFTNRFDRAVHRWAIPRTDMVLVDSASAYENVVRPALARAGTSVPHVLVHPRASPIFSDDVPRRAPRTDEPLRLVFWGRLAPSKRLDRIVELLGRADALWPGGARLDLIGPDDGALESALALAASYGLRDRITRHGASAREEIGALAAAAHVFVQLSDFEGYAMSAHEALSAGMVCALTPVGELATDTADGVDALLVGEDTDSAAERLIALAQDPEAFEAMGTRARSRHSASSTDMAEAFVQACRRLAGTERPGSGAAPRRGTGAR</sequence>
<dbReference type="PANTHER" id="PTHR12526:SF640">
    <property type="entry name" value="COLANIC ACID BIOSYNTHESIS GLYCOSYLTRANSFERASE WCAL-RELATED"/>
    <property type="match status" value="1"/>
</dbReference>
<reference evidence="7 8" key="1">
    <citation type="submission" date="2020-12" db="EMBL/GenBank/DDBJ databases">
        <title>Brachybacterium sp. MASK1Z-5, whole genome shotgun sequence.</title>
        <authorList>
            <person name="Tuo L."/>
        </authorList>
    </citation>
    <scope>NUCLEOTIDE SEQUENCE [LARGE SCALE GENOMIC DNA]</scope>
    <source>
        <strain evidence="7 8">MASK1Z-5</strain>
    </source>
</reference>
<evidence type="ECO:0000256" key="1">
    <source>
        <dbReference type="ARBA" id="ARBA00009481"/>
    </source>
</evidence>
<evidence type="ECO:0000256" key="2">
    <source>
        <dbReference type="ARBA" id="ARBA00022676"/>
    </source>
</evidence>
<dbReference type="EMBL" id="JAEDAJ010000017">
    <property type="protein sequence ID" value="MBK0332994.1"/>
    <property type="molecule type" value="Genomic_DNA"/>
</dbReference>
<dbReference type="Gene3D" id="3.40.50.2000">
    <property type="entry name" value="Glycogen Phosphorylase B"/>
    <property type="match status" value="2"/>
</dbReference>
<dbReference type="PANTHER" id="PTHR12526">
    <property type="entry name" value="GLYCOSYLTRANSFERASE"/>
    <property type="match status" value="1"/>
</dbReference>
<keyword evidence="3" id="KW-0808">Transferase</keyword>
<name>A0ABS1BEC3_9MICO</name>
<keyword evidence="2" id="KW-0328">Glycosyltransferase</keyword>
<feature type="region of interest" description="Disordered" evidence="4">
    <location>
        <begin position="371"/>
        <end position="390"/>
    </location>
</feature>
<organism evidence="7 8">
    <name type="scientific">Brachybacterium halotolerans</name>
    <dbReference type="NCBI Taxonomy" id="2795215"/>
    <lineage>
        <taxon>Bacteria</taxon>
        <taxon>Bacillati</taxon>
        <taxon>Actinomycetota</taxon>
        <taxon>Actinomycetes</taxon>
        <taxon>Micrococcales</taxon>
        <taxon>Dermabacteraceae</taxon>
        <taxon>Brachybacterium</taxon>
    </lineage>
</organism>
<evidence type="ECO:0000313" key="8">
    <source>
        <dbReference type="Proteomes" id="UP000612352"/>
    </source>
</evidence>
<dbReference type="InterPro" id="IPR001296">
    <property type="entry name" value="Glyco_trans_1"/>
</dbReference>
<evidence type="ECO:0000313" key="6">
    <source>
        <dbReference type="EMBL" id="MBK0332470.1"/>
    </source>
</evidence>
<comment type="caution">
    <text evidence="7">The sequence shown here is derived from an EMBL/GenBank/DDBJ whole genome shotgun (WGS) entry which is preliminary data.</text>
</comment>
<dbReference type="CDD" id="cd03801">
    <property type="entry name" value="GT4_PimA-like"/>
    <property type="match status" value="1"/>
</dbReference>
<dbReference type="EMBL" id="JAEDAJ010000009">
    <property type="protein sequence ID" value="MBK0332470.1"/>
    <property type="molecule type" value="Genomic_DNA"/>
</dbReference>
<protein>
    <submittedName>
        <fullName evidence="7">Glycosyltransferase family 4 protein</fullName>
    </submittedName>
</protein>
<dbReference type="Pfam" id="PF00534">
    <property type="entry name" value="Glycos_transf_1"/>
    <property type="match status" value="1"/>
</dbReference>
<evidence type="ECO:0000256" key="4">
    <source>
        <dbReference type="SAM" id="MobiDB-lite"/>
    </source>
</evidence>
<dbReference type="Proteomes" id="UP000612352">
    <property type="component" value="Unassembled WGS sequence"/>
</dbReference>
<dbReference type="SUPFAM" id="SSF53756">
    <property type="entry name" value="UDP-Glycosyltransferase/glycogen phosphorylase"/>
    <property type="match status" value="1"/>
</dbReference>